<evidence type="ECO:0000313" key="2">
    <source>
        <dbReference type="EMBL" id="QOV97736.1"/>
    </source>
</evidence>
<feature type="region of interest" description="Disordered" evidence="1">
    <location>
        <begin position="1"/>
        <end position="26"/>
    </location>
</feature>
<protein>
    <submittedName>
        <fullName evidence="2">Uncharacterized protein</fullName>
    </submittedName>
</protein>
<dbReference type="Proteomes" id="UP000593818">
    <property type="component" value="Chromosome"/>
</dbReference>
<name>A0A7M2XIN2_9NOCA</name>
<dbReference type="EMBL" id="CP063450">
    <property type="protein sequence ID" value="QOV97736.1"/>
    <property type="molecule type" value="Genomic_DNA"/>
</dbReference>
<keyword evidence="3" id="KW-1185">Reference proteome</keyword>
<dbReference type="RefSeq" id="WP_175427997.1">
    <property type="nucleotide sequence ID" value="NZ_CP040719.1"/>
</dbReference>
<gene>
    <name evidence="2" type="ORF">INP59_17665</name>
</gene>
<organism evidence="2 3">
    <name type="scientific">Rhodococcus pyridinivorans</name>
    <dbReference type="NCBI Taxonomy" id="103816"/>
    <lineage>
        <taxon>Bacteria</taxon>
        <taxon>Bacillati</taxon>
        <taxon>Actinomycetota</taxon>
        <taxon>Actinomycetes</taxon>
        <taxon>Mycobacteriales</taxon>
        <taxon>Nocardiaceae</taxon>
        <taxon>Rhodococcus</taxon>
    </lineage>
</organism>
<reference evidence="2 3" key="1">
    <citation type="submission" date="2020-10" db="EMBL/GenBank/DDBJ databases">
        <title>Whole genome sequence of oil-degrading bacteria Rhodococcus pyridinivorans strain 5Ap.</title>
        <authorList>
            <person name="Akhremchuk A.E."/>
            <person name="Valentovich L.N."/>
            <person name="Charniauskaya M.I."/>
            <person name="Bukliarevich H.A."/>
            <person name="Titok M.A."/>
        </authorList>
    </citation>
    <scope>NUCLEOTIDE SEQUENCE [LARGE SCALE GENOMIC DNA]</scope>
    <source>
        <strain evidence="2 3">5Ap</strain>
    </source>
</reference>
<evidence type="ECO:0000256" key="1">
    <source>
        <dbReference type="SAM" id="MobiDB-lite"/>
    </source>
</evidence>
<sequence length="51" mass="5456">MDVGSVPASPPSPYLRTRPRSSRTPNAKPLAVAAWLDNWGAVYSSKLTAQS</sequence>
<accession>A0A7M2XIN2</accession>
<evidence type="ECO:0000313" key="3">
    <source>
        <dbReference type="Proteomes" id="UP000593818"/>
    </source>
</evidence>
<dbReference type="AlphaFoldDB" id="A0A7M2XIN2"/>
<proteinExistence type="predicted"/>